<gene>
    <name evidence="20" type="primary">LOC108920619</name>
</gene>
<dbReference type="SUPFAM" id="SSF52129">
    <property type="entry name" value="Caspase-like"/>
    <property type="match status" value="1"/>
</dbReference>
<dbReference type="InterPro" id="IPR001309">
    <property type="entry name" value="Pept_C14_p20"/>
</dbReference>
<feature type="domain" description="Caspase family p10" evidence="18">
    <location>
        <begin position="396"/>
        <end position="457"/>
    </location>
</feature>
<organism evidence="20 21">
    <name type="scientific">Scleropages formosus</name>
    <name type="common">Asian bonytongue</name>
    <name type="synonym">Osteoglossum formosum</name>
    <dbReference type="NCBI Taxonomy" id="113540"/>
    <lineage>
        <taxon>Eukaryota</taxon>
        <taxon>Metazoa</taxon>
        <taxon>Chordata</taxon>
        <taxon>Craniata</taxon>
        <taxon>Vertebrata</taxon>
        <taxon>Euteleostomi</taxon>
        <taxon>Actinopterygii</taxon>
        <taxon>Neopterygii</taxon>
        <taxon>Teleostei</taxon>
        <taxon>Osteoglossocephala</taxon>
        <taxon>Osteoglossomorpha</taxon>
        <taxon>Osteoglossiformes</taxon>
        <taxon>Osteoglossidae</taxon>
        <taxon>Scleropages</taxon>
    </lineage>
</organism>
<dbReference type="GO" id="GO:0006508">
    <property type="term" value="P:proteolysis"/>
    <property type="evidence" value="ECO:0007669"/>
    <property type="project" value="UniProtKB-KW"/>
</dbReference>
<evidence type="ECO:0000256" key="10">
    <source>
        <dbReference type="ARBA" id="ARBA00022807"/>
    </source>
</evidence>
<dbReference type="SMART" id="SM00115">
    <property type="entry name" value="CASc"/>
    <property type="match status" value="1"/>
</dbReference>
<reference evidence="20" key="2">
    <citation type="submission" date="2025-08" db="UniProtKB">
        <authorList>
            <consortium name="Ensembl"/>
        </authorList>
    </citation>
    <scope>IDENTIFICATION</scope>
</reference>
<reference evidence="20" key="3">
    <citation type="submission" date="2025-09" db="UniProtKB">
        <authorList>
            <consortium name="Ensembl"/>
        </authorList>
    </citation>
    <scope>IDENTIFICATION</scope>
</reference>
<comment type="similarity">
    <text evidence="3 16">Belongs to the peptidase C14A family.</text>
</comment>
<dbReference type="GeneTree" id="ENSGT00940000166591"/>
<keyword evidence="9" id="KW-0378">Hydrolase</keyword>
<dbReference type="GO" id="GO:0005634">
    <property type="term" value="C:nucleus"/>
    <property type="evidence" value="ECO:0007669"/>
    <property type="project" value="UniProtKB-SubCell"/>
</dbReference>
<dbReference type="Pfam" id="PF01335">
    <property type="entry name" value="DED"/>
    <property type="match status" value="2"/>
</dbReference>
<dbReference type="PANTHER" id="PTHR48169:SF7">
    <property type="entry name" value="CASPASE 10"/>
    <property type="match status" value="1"/>
</dbReference>
<dbReference type="Ensembl" id="ENSSFOT00015019180.2">
    <property type="protein sequence ID" value="ENSSFOP00015018964.2"/>
    <property type="gene ID" value="ENSSFOG00015012196.2"/>
</dbReference>
<dbReference type="GO" id="GO:0006915">
    <property type="term" value="P:apoptotic process"/>
    <property type="evidence" value="ECO:0007669"/>
    <property type="project" value="UniProtKB-KW"/>
</dbReference>
<keyword evidence="10" id="KW-0788">Thiol protease</keyword>
<evidence type="ECO:0000313" key="20">
    <source>
        <dbReference type="Ensembl" id="ENSSFOP00015018964.2"/>
    </source>
</evidence>
<keyword evidence="11" id="KW-0865">Zymogen</keyword>
<dbReference type="GO" id="GO:0043065">
    <property type="term" value="P:positive regulation of apoptotic process"/>
    <property type="evidence" value="ECO:0007669"/>
    <property type="project" value="UniProtKB-ARBA"/>
</dbReference>
<keyword evidence="8" id="KW-0677">Repeat</keyword>
<reference evidence="20 21" key="1">
    <citation type="submission" date="2019-04" db="EMBL/GenBank/DDBJ databases">
        <authorList>
            <consortium name="Wellcome Sanger Institute Data Sharing"/>
        </authorList>
    </citation>
    <scope>NUCLEOTIDE SEQUENCE [LARGE SCALE GENOMIC DNA]</scope>
</reference>
<dbReference type="InterPro" id="IPR011029">
    <property type="entry name" value="DEATH-like_dom_sf"/>
</dbReference>
<feature type="domain" description="Caspase family p20" evidence="19">
    <location>
        <begin position="239"/>
        <end position="368"/>
    </location>
</feature>
<evidence type="ECO:0000259" key="18">
    <source>
        <dbReference type="PROSITE" id="PS50207"/>
    </source>
</evidence>
<dbReference type="AlphaFoldDB" id="A0A8C9RRF1"/>
<dbReference type="SMART" id="SM00031">
    <property type="entry name" value="DED"/>
    <property type="match status" value="2"/>
</dbReference>
<dbReference type="FunFam" id="3.40.50.1460:FF:000008">
    <property type="entry name" value="caspase-8 isoform X1"/>
    <property type="match status" value="1"/>
</dbReference>
<evidence type="ECO:0000256" key="12">
    <source>
        <dbReference type="ARBA" id="ARBA00023242"/>
    </source>
</evidence>
<evidence type="ECO:0000256" key="3">
    <source>
        <dbReference type="ARBA" id="ARBA00010134"/>
    </source>
</evidence>
<dbReference type="PANTHER" id="PTHR48169">
    <property type="entry name" value="DED DOMAIN-CONTAINING PROTEIN"/>
    <property type="match status" value="1"/>
</dbReference>
<dbReference type="CDD" id="cd08334">
    <property type="entry name" value="DED_Caspase_8_10_r2"/>
    <property type="match status" value="1"/>
</dbReference>
<evidence type="ECO:0000256" key="4">
    <source>
        <dbReference type="ARBA" id="ARBA00022490"/>
    </source>
</evidence>
<evidence type="ECO:0000256" key="11">
    <source>
        <dbReference type="ARBA" id="ARBA00023145"/>
    </source>
</evidence>
<protein>
    <recommendedName>
        <fullName evidence="15">Caspase-8</fullName>
        <ecNumber evidence="14">3.4.22.61</ecNumber>
    </recommendedName>
</protein>
<dbReference type="InterPro" id="IPR033139">
    <property type="entry name" value="Caspase_cys_AS"/>
</dbReference>
<dbReference type="OrthoDB" id="6114029at2759"/>
<name>A0A8C9RRF1_SCLFO</name>
<keyword evidence="4" id="KW-0963">Cytoplasm</keyword>
<evidence type="ECO:0000256" key="15">
    <source>
        <dbReference type="ARBA" id="ARBA00068172"/>
    </source>
</evidence>
<evidence type="ECO:0000256" key="8">
    <source>
        <dbReference type="ARBA" id="ARBA00022737"/>
    </source>
</evidence>
<dbReference type="Gene3D" id="3.40.50.1460">
    <property type="match status" value="1"/>
</dbReference>
<evidence type="ECO:0000256" key="7">
    <source>
        <dbReference type="ARBA" id="ARBA00022703"/>
    </source>
</evidence>
<dbReference type="CDD" id="cd08792">
    <property type="entry name" value="DED_Caspase_8_10_r1"/>
    <property type="match status" value="1"/>
</dbReference>
<evidence type="ECO:0000256" key="5">
    <source>
        <dbReference type="ARBA" id="ARBA00022553"/>
    </source>
</evidence>
<keyword evidence="7" id="KW-0053">Apoptosis</keyword>
<dbReference type="GO" id="GO:0004197">
    <property type="term" value="F:cysteine-type endopeptidase activity"/>
    <property type="evidence" value="ECO:0007669"/>
    <property type="project" value="InterPro"/>
</dbReference>
<dbReference type="GO" id="GO:0005886">
    <property type="term" value="C:plasma membrane"/>
    <property type="evidence" value="ECO:0007669"/>
    <property type="project" value="UniProtKB-ARBA"/>
</dbReference>
<dbReference type="InterPro" id="IPR011600">
    <property type="entry name" value="Pept_C14_caspase"/>
</dbReference>
<dbReference type="CDD" id="cd00032">
    <property type="entry name" value="CASc"/>
    <property type="match status" value="1"/>
</dbReference>
<keyword evidence="6" id="KW-0645">Protease</keyword>
<dbReference type="PROSITE" id="PS50207">
    <property type="entry name" value="CASPASE_P10"/>
    <property type="match status" value="1"/>
</dbReference>
<evidence type="ECO:0000259" key="17">
    <source>
        <dbReference type="PROSITE" id="PS50168"/>
    </source>
</evidence>
<dbReference type="PRINTS" id="PR00376">
    <property type="entry name" value="IL1BCENZYME"/>
</dbReference>
<dbReference type="GO" id="GO:0005737">
    <property type="term" value="C:cytoplasm"/>
    <property type="evidence" value="ECO:0007669"/>
    <property type="project" value="UniProtKB-SubCell"/>
</dbReference>
<proteinExistence type="inferred from homology"/>
<dbReference type="PROSITE" id="PS50168">
    <property type="entry name" value="DED"/>
    <property type="match status" value="2"/>
</dbReference>
<evidence type="ECO:0000256" key="2">
    <source>
        <dbReference type="ARBA" id="ARBA00004496"/>
    </source>
</evidence>
<dbReference type="GO" id="GO:0051604">
    <property type="term" value="P:protein maturation"/>
    <property type="evidence" value="ECO:0007669"/>
    <property type="project" value="UniProtKB-ARBA"/>
</dbReference>
<evidence type="ECO:0000256" key="9">
    <source>
        <dbReference type="ARBA" id="ARBA00022801"/>
    </source>
</evidence>
<dbReference type="Proteomes" id="UP000694397">
    <property type="component" value="Chromosome 12"/>
</dbReference>
<dbReference type="FunFam" id="1.10.533.10:FF:000016">
    <property type="entry name" value="CASP8 and FADD-like apoptosis regulator"/>
    <property type="match status" value="1"/>
</dbReference>
<feature type="domain" description="DED" evidence="17">
    <location>
        <begin position="2"/>
        <end position="78"/>
    </location>
</feature>
<evidence type="ECO:0000256" key="14">
    <source>
        <dbReference type="ARBA" id="ARBA00066479"/>
    </source>
</evidence>
<evidence type="ECO:0000256" key="1">
    <source>
        <dbReference type="ARBA" id="ARBA00004123"/>
    </source>
</evidence>
<accession>A0A8C9RRF1</accession>
<evidence type="ECO:0000256" key="13">
    <source>
        <dbReference type="ARBA" id="ARBA00051626"/>
    </source>
</evidence>
<keyword evidence="12" id="KW-0539">Nucleus</keyword>
<dbReference type="PROSITE" id="PS50208">
    <property type="entry name" value="CASPASE_P20"/>
    <property type="match status" value="1"/>
</dbReference>
<dbReference type="InterPro" id="IPR002138">
    <property type="entry name" value="Pept_C14_p10"/>
</dbReference>
<dbReference type="Pfam" id="PF00656">
    <property type="entry name" value="Peptidase_C14"/>
    <property type="match status" value="1"/>
</dbReference>
<evidence type="ECO:0000313" key="21">
    <source>
        <dbReference type="Proteomes" id="UP000694397"/>
    </source>
</evidence>
<feature type="domain" description="DED" evidence="17">
    <location>
        <begin position="97"/>
        <end position="172"/>
    </location>
</feature>
<keyword evidence="5" id="KW-0597">Phosphoprotein</keyword>
<dbReference type="EC" id="3.4.22.61" evidence="14"/>
<dbReference type="PROSITE" id="PS01122">
    <property type="entry name" value="CASPASE_CYS"/>
    <property type="match status" value="1"/>
</dbReference>
<comment type="catalytic activity">
    <reaction evidence="13">
        <text>Strict requirement for Asp at position P1 and has a preferred cleavage sequence of (Leu/Asp/Val)-Glu-Thr-Asp-|-(Gly/Ser/Ala).</text>
        <dbReference type="EC" id="3.4.22.61"/>
    </reaction>
</comment>
<sequence>MDLTSLLHKVSEELGSDEVAALKFLCKDAIQRKKLETVRDGRNLFLRLAEQGLLDDVSGVAELLLAIKRYDLLRQLGTSRQETEHRLQREGASIISDYRKLLYEVSEDVTTDNLEAVKFLSKLPRTKLDSCKSFLDVLVEMEKMELLAEGKLEGLVEILKNCNPELASKVQRCGGGSAEGYGATTPEQSLSDTQQLSGPEFISLQTPLCRNGVEWSLCSDAAHENTCSMNEMYCMRRRPRGRCLIINNYSFNKARMNNLRMGDRKGTDVDAEGLNNVFTWLHFEVTQRKDLTGDELLEVLQKFGKMDHSQLDAFVCCILSHGEKRSVMGTDGKVVPIWKITQPFISRLCPSLAGKPKLFFIQACQGQKKQMGALIQADGEGNDYEMDASHIQPDVIPDDSDFLLGMATVEDYQSFRNTREGSIFIQELCRQLRNGCPRNENILDILTRVNREVSSGLYMNFKQMPEPRNTAFCSCMPWHA</sequence>
<dbReference type="InterPro" id="IPR029030">
    <property type="entry name" value="Caspase-like_dom_sf"/>
</dbReference>
<dbReference type="SUPFAM" id="SSF47986">
    <property type="entry name" value="DEATH domain"/>
    <property type="match status" value="2"/>
</dbReference>
<dbReference type="Gene3D" id="1.10.533.10">
    <property type="entry name" value="Death Domain, Fas"/>
    <property type="match status" value="2"/>
</dbReference>
<dbReference type="GO" id="GO:0032991">
    <property type="term" value="C:protein-containing complex"/>
    <property type="evidence" value="ECO:0007669"/>
    <property type="project" value="UniProtKB-ARBA"/>
</dbReference>
<comment type="subcellular location">
    <subcellularLocation>
        <location evidence="2">Cytoplasm</location>
    </subcellularLocation>
    <subcellularLocation>
        <location evidence="1">Nucleus</location>
    </subcellularLocation>
</comment>
<dbReference type="InterPro" id="IPR001875">
    <property type="entry name" value="DED_dom"/>
</dbReference>
<keyword evidence="21" id="KW-1185">Reference proteome</keyword>
<evidence type="ECO:0000256" key="16">
    <source>
        <dbReference type="RuleBase" id="RU003971"/>
    </source>
</evidence>
<evidence type="ECO:0000256" key="6">
    <source>
        <dbReference type="ARBA" id="ARBA00022670"/>
    </source>
</evidence>
<dbReference type="InterPro" id="IPR015917">
    <property type="entry name" value="Pept_C14A"/>
</dbReference>
<evidence type="ECO:0000259" key="19">
    <source>
        <dbReference type="PROSITE" id="PS50208"/>
    </source>
</evidence>